<gene>
    <name evidence="1" type="ORF">VC83_01309</name>
</gene>
<dbReference type="AlphaFoldDB" id="A0A177AJR2"/>
<sequence>MSMISPSPLTIAESIPRPILPTISVLADDGRRKLPDLRFLPPALSNTAAIIHISTPLSSSSLASAAFPKLQPGYSPNGDLLTAHAGCTTHSTCDECYGNGYVICAEHYCFDLGKGQRCCVDGFA</sequence>
<dbReference type="GeneID" id="36284400"/>
<dbReference type="Proteomes" id="UP000077154">
    <property type="component" value="Unassembled WGS sequence"/>
</dbReference>
<evidence type="ECO:0000313" key="1">
    <source>
        <dbReference type="EMBL" id="OAF62317.1"/>
    </source>
</evidence>
<proteinExistence type="predicted"/>
<name>A0A177AJR2_9PEZI</name>
<dbReference type="EMBL" id="KV441387">
    <property type="protein sequence ID" value="OAF62317.1"/>
    <property type="molecule type" value="Genomic_DNA"/>
</dbReference>
<dbReference type="OrthoDB" id="5409186at2759"/>
<dbReference type="RefSeq" id="XP_024327589.1">
    <property type="nucleotide sequence ID" value="XM_024464992.1"/>
</dbReference>
<protein>
    <submittedName>
        <fullName evidence="1">Uncharacterized protein</fullName>
    </submittedName>
</protein>
<organism evidence="1">
    <name type="scientific">Pseudogymnoascus destructans</name>
    <dbReference type="NCBI Taxonomy" id="655981"/>
    <lineage>
        <taxon>Eukaryota</taxon>
        <taxon>Fungi</taxon>
        <taxon>Dikarya</taxon>
        <taxon>Ascomycota</taxon>
        <taxon>Pezizomycotina</taxon>
        <taxon>Leotiomycetes</taxon>
        <taxon>Thelebolales</taxon>
        <taxon>Thelebolaceae</taxon>
        <taxon>Pseudogymnoascus</taxon>
    </lineage>
</organism>
<reference evidence="1" key="1">
    <citation type="submission" date="2016-03" db="EMBL/GenBank/DDBJ databases">
        <title>Updated assembly of Pseudogymnoascus destructans, the fungus causing white-nose syndrome of bats.</title>
        <authorList>
            <person name="Palmer J.M."/>
            <person name="Drees K.P."/>
            <person name="Foster J.T."/>
            <person name="Lindner D.L."/>
        </authorList>
    </citation>
    <scope>NUCLEOTIDE SEQUENCE [LARGE SCALE GENOMIC DNA]</scope>
    <source>
        <strain evidence="1">20631-21</strain>
    </source>
</reference>
<accession>A0A177AJR2</accession>